<protein>
    <submittedName>
        <fullName evidence="3">Caspase domain-containing protein</fullName>
    </submittedName>
</protein>
<dbReference type="GO" id="GO:0006508">
    <property type="term" value="P:proteolysis"/>
    <property type="evidence" value="ECO:0007669"/>
    <property type="project" value="InterPro"/>
</dbReference>
<sequence length="368" mass="41159">MRSLTGITSPRSTESVLAKVGKRVKWLWNVLSHIILGLAPQNTRSNPVPSRQQLFARPTSPSLIRTAPHRVDTSQFWAVLIGIDAYESWPLQGCVSDASLMKNFLIDDLGVPKEQIQCLLGSHNLIPDDPLKPSHANIVDTLYSLIHNDEIQLGDNIIIYYAGHGSSYQCSEHSFTTPNCRPELCPVEALCPIDRDTLDSHGRWVPDISDRELNALFTEISRVKGHKITFIADCCHAGGMSRNLETTRPRWISPSGHTDADNMLHVADERLKSFPDYKSVLSKDWKPDMGSHVVLAACRDYQRASETLGTEGYRGVLTERLVSILRSDAWNKDTTYVGLTKLLNQSYSQTPVVAGDHKCKQLWYPEGV</sequence>
<evidence type="ECO:0000259" key="2">
    <source>
        <dbReference type="Pfam" id="PF00656"/>
    </source>
</evidence>
<feature type="non-terminal residue" evidence="3">
    <location>
        <position position="1"/>
    </location>
</feature>
<evidence type="ECO:0000313" key="4">
    <source>
        <dbReference type="Proteomes" id="UP001175227"/>
    </source>
</evidence>
<reference evidence="3" key="1">
    <citation type="submission" date="2023-06" db="EMBL/GenBank/DDBJ databases">
        <authorList>
            <consortium name="Lawrence Berkeley National Laboratory"/>
            <person name="Ahrendt S."/>
            <person name="Sahu N."/>
            <person name="Indic B."/>
            <person name="Wong-Bajracharya J."/>
            <person name="Merenyi Z."/>
            <person name="Ke H.-M."/>
            <person name="Monk M."/>
            <person name="Kocsube S."/>
            <person name="Drula E."/>
            <person name="Lipzen A."/>
            <person name="Balint B."/>
            <person name="Henrissat B."/>
            <person name="Andreopoulos B."/>
            <person name="Martin F.M."/>
            <person name="Harder C.B."/>
            <person name="Rigling D."/>
            <person name="Ford K.L."/>
            <person name="Foster G.D."/>
            <person name="Pangilinan J."/>
            <person name="Papanicolaou A."/>
            <person name="Barry K."/>
            <person name="LaButti K."/>
            <person name="Viragh M."/>
            <person name="Koriabine M."/>
            <person name="Yan M."/>
            <person name="Riley R."/>
            <person name="Champramary S."/>
            <person name="Plett K.L."/>
            <person name="Tsai I.J."/>
            <person name="Slot J."/>
            <person name="Sipos G."/>
            <person name="Plett J."/>
            <person name="Nagy L.G."/>
            <person name="Grigoriev I.V."/>
        </authorList>
    </citation>
    <scope>NUCLEOTIDE SEQUENCE</scope>
    <source>
        <strain evidence="3">ICMP 16352</strain>
    </source>
</reference>
<organism evidence="3 4">
    <name type="scientific">Armillaria novae-zelandiae</name>
    <dbReference type="NCBI Taxonomy" id="153914"/>
    <lineage>
        <taxon>Eukaryota</taxon>
        <taxon>Fungi</taxon>
        <taxon>Dikarya</taxon>
        <taxon>Basidiomycota</taxon>
        <taxon>Agaricomycotina</taxon>
        <taxon>Agaricomycetes</taxon>
        <taxon>Agaricomycetidae</taxon>
        <taxon>Agaricales</taxon>
        <taxon>Marasmiineae</taxon>
        <taxon>Physalacriaceae</taxon>
        <taxon>Armillaria</taxon>
    </lineage>
</organism>
<dbReference type="AlphaFoldDB" id="A0AA39P1V1"/>
<dbReference type="Proteomes" id="UP001175227">
    <property type="component" value="Unassembled WGS sequence"/>
</dbReference>
<dbReference type="Gene3D" id="3.40.50.1460">
    <property type="match status" value="1"/>
</dbReference>
<accession>A0AA39P1V1</accession>
<dbReference type="GO" id="GO:0005737">
    <property type="term" value="C:cytoplasm"/>
    <property type="evidence" value="ECO:0007669"/>
    <property type="project" value="TreeGrafter"/>
</dbReference>
<dbReference type="InterPro" id="IPR050452">
    <property type="entry name" value="Metacaspase"/>
</dbReference>
<dbReference type="GO" id="GO:0004197">
    <property type="term" value="F:cysteine-type endopeptidase activity"/>
    <property type="evidence" value="ECO:0007669"/>
    <property type="project" value="InterPro"/>
</dbReference>
<proteinExistence type="inferred from homology"/>
<dbReference type="InterPro" id="IPR011600">
    <property type="entry name" value="Pept_C14_caspase"/>
</dbReference>
<evidence type="ECO:0000313" key="3">
    <source>
        <dbReference type="EMBL" id="KAK0476017.1"/>
    </source>
</evidence>
<comment type="similarity">
    <text evidence="1">Belongs to the peptidase C14B family.</text>
</comment>
<dbReference type="PANTHER" id="PTHR48104:SF30">
    <property type="entry name" value="METACASPASE-1"/>
    <property type="match status" value="1"/>
</dbReference>
<evidence type="ECO:0000256" key="1">
    <source>
        <dbReference type="ARBA" id="ARBA00009005"/>
    </source>
</evidence>
<comment type="caution">
    <text evidence="3">The sequence shown here is derived from an EMBL/GenBank/DDBJ whole genome shotgun (WGS) entry which is preliminary data.</text>
</comment>
<dbReference type="Pfam" id="PF00656">
    <property type="entry name" value="Peptidase_C14"/>
    <property type="match status" value="1"/>
</dbReference>
<feature type="domain" description="Peptidase C14 caspase" evidence="2">
    <location>
        <begin position="77"/>
        <end position="337"/>
    </location>
</feature>
<gene>
    <name evidence="3" type="ORF">IW261DRAFT_1402013</name>
</gene>
<dbReference type="PANTHER" id="PTHR48104">
    <property type="entry name" value="METACASPASE-4"/>
    <property type="match status" value="1"/>
</dbReference>
<keyword evidence="4" id="KW-1185">Reference proteome</keyword>
<name>A0AA39P1V1_9AGAR</name>
<dbReference type="EMBL" id="JAUEPR010000021">
    <property type="protein sequence ID" value="KAK0476017.1"/>
    <property type="molecule type" value="Genomic_DNA"/>
</dbReference>